<dbReference type="InterPro" id="IPR018490">
    <property type="entry name" value="cNMP-bd_dom_sf"/>
</dbReference>
<dbReference type="EMBL" id="CP062229">
    <property type="protein sequence ID" value="UVC15032.1"/>
    <property type="molecule type" value="Genomic_DNA"/>
</dbReference>
<dbReference type="PROSITE" id="PS50042">
    <property type="entry name" value="CNMP_BINDING_3"/>
    <property type="match status" value="1"/>
</dbReference>
<dbReference type="PANTHER" id="PTHR43310:SF1">
    <property type="entry name" value="SULFATE TRANSPORTER YBAR-RELATED"/>
    <property type="match status" value="1"/>
</dbReference>
<dbReference type="SUPFAM" id="SSF51206">
    <property type="entry name" value="cAMP-binding domain-like"/>
    <property type="match status" value="1"/>
</dbReference>
<dbReference type="SUPFAM" id="SSF52091">
    <property type="entry name" value="SpoIIaa-like"/>
    <property type="match status" value="1"/>
</dbReference>
<feature type="domain" description="Cyclic nucleotide-binding" evidence="1">
    <location>
        <begin position="100"/>
        <end position="148"/>
    </location>
</feature>
<dbReference type="Gene3D" id="2.60.120.10">
    <property type="entry name" value="Jelly Rolls"/>
    <property type="match status" value="1"/>
</dbReference>
<accession>A0ABY5QX49</accession>
<evidence type="ECO:0000313" key="3">
    <source>
        <dbReference type="EMBL" id="UVC15032.1"/>
    </source>
</evidence>
<dbReference type="InterPro" id="IPR000595">
    <property type="entry name" value="cNMP-bd_dom"/>
</dbReference>
<organism evidence="3 4">
    <name type="scientific">Mesorhizobium onobrychidis</name>
    <dbReference type="NCBI Taxonomy" id="2775404"/>
    <lineage>
        <taxon>Bacteria</taxon>
        <taxon>Pseudomonadati</taxon>
        <taxon>Pseudomonadota</taxon>
        <taxon>Alphaproteobacteria</taxon>
        <taxon>Hyphomicrobiales</taxon>
        <taxon>Phyllobacteriaceae</taxon>
        <taxon>Mesorhizobium</taxon>
    </lineage>
</organism>
<dbReference type="RefSeq" id="WP_258119595.1">
    <property type="nucleotide sequence ID" value="NZ_CP062229.1"/>
</dbReference>
<evidence type="ECO:0000313" key="4">
    <source>
        <dbReference type="Proteomes" id="UP001058098"/>
    </source>
</evidence>
<dbReference type="Proteomes" id="UP001058098">
    <property type="component" value="Chromosome"/>
</dbReference>
<dbReference type="PANTHER" id="PTHR43310">
    <property type="entry name" value="SULFATE TRANSPORTER YBAR-RELATED"/>
    <property type="match status" value="1"/>
</dbReference>
<protein>
    <submittedName>
        <fullName evidence="3">STAS domain-containing protein</fullName>
    </submittedName>
</protein>
<evidence type="ECO:0000259" key="1">
    <source>
        <dbReference type="PROSITE" id="PS50042"/>
    </source>
</evidence>
<dbReference type="PROSITE" id="PS50801">
    <property type="entry name" value="STAS"/>
    <property type="match status" value="1"/>
</dbReference>
<dbReference type="InterPro" id="IPR014710">
    <property type="entry name" value="RmlC-like_jellyroll"/>
</dbReference>
<dbReference type="Gene3D" id="3.30.750.24">
    <property type="entry name" value="STAS domain"/>
    <property type="match status" value="1"/>
</dbReference>
<dbReference type="Pfam" id="PF01740">
    <property type="entry name" value="STAS"/>
    <property type="match status" value="1"/>
</dbReference>
<keyword evidence="4" id="KW-1185">Reference proteome</keyword>
<dbReference type="InterPro" id="IPR002645">
    <property type="entry name" value="STAS_dom"/>
</dbReference>
<gene>
    <name evidence="3" type="ORF">IHQ72_31320</name>
</gene>
<sequence length="148" mass="16620">MALAGSPPIMLDFRAVSDIDASGALALQQISARCARRGQRLFFSDLRDAHALEEFTSQRDAPNIHPDLEAALERFEEEIVEQTDSEARSAIDVPLERTDFGMTMQPEDLKVLMRYLDHVEFPKGAVLCRAGDPADRLWMLTRGCISVW</sequence>
<reference evidence="3" key="1">
    <citation type="submission" date="2020-09" db="EMBL/GenBank/DDBJ databases">
        <title>Rhizobia associated with sainfoin plants.</title>
        <authorList>
            <person name="Asharfi S."/>
            <person name="Kuzmanovic N."/>
            <person name="Bunk B."/>
            <person name="Sproeer C."/>
            <person name="Becker M."/>
            <person name="Thuenen T."/>
        </authorList>
    </citation>
    <scope>NUCLEOTIDE SEQUENCE</scope>
    <source>
        <strain evidence="3">OM4</strain>
    </source>
</reference>
<name>A0ABY5QX49_9HYPH</name>
<feature type="domain" description="STAS" evidence="2">
    <location>
        <begin position="1"/>
        <end position="54"/>
    </location>
</feature>
<evidence type="ECO:0000259" key="2">
    <source>
        <dbReference type="PROSITE" id="PS50801"/>
    </source>
</evidence>
<proteinExistence type="predicted"/>
<dbReference type="InterPro" id="IPR036513">
    <property type="entry name" value="STAS_dom_sf"/>
</dbReference>
<dbReference type="InterPro" id="IPR052706">
    <property type="entry name" value="Membrane-Transporter-like"/>
</dbReference>